<dbReference type="Gene3D" id="1.10.3730.20">
    <property type="match status" value="1"/>
</dbReference>
<evidence type="ECO:0000256" key="1">
    <source>
        <dbReference type="SAM" id="Phobius"/>
    </source>
</evidence>
<accession>A0A1Y1VPS6</accession>
<dbReference type="Proteomes" id="UP000193944">
    <property type="component" value="Unassembled WGS sequence"/>
</dbReference>
<evidence type="ECO:0000256" key="2">
    <source>
        <dbReference type="SAM" id="SignalP"/>
    </source>
</evidence>
<feature type="transmembrane region" description="Helical" evidence="1">
    <location>
        <begin position="76"/>
        <end position="97"/>
    </location>
</feature>
<dbReference type="PANTHER" id="PTHR31965:SF1">
    <property type="entry name" value="TRANSMEMBRANE PROTEIN 42"/>
    <property type="match status" value="1"/>
</dbReference>
<feature type="transmembrane region" description="Helical" evidence="1">
    <location>
        <begin position="135"/>
        <end position="153"/>
    </location>
</feature>
<feature type="chain" id="PRO_5012801878" description="EamA domain-containing protein" evidence="2">
    <location>
        <begin position="21"/>
        <end position="169"/>
    </location>
</feature>
<evidence type="ECO:0000259" key="3">
    <source>
        <dbReference type="Pfam" id="PF00892"/>
    </source>
</evidence>
<keyword evidence="1" id="KW-0812">Transmembrane</keyword>
<dbReference type="STRING" id="1754192.A0A1Y1VPS6"/>
<feature type="signal peptide" evidence="2">
    <location>
        <begin position="1"/>
        <end position="20"/>
    </location>
</feature>
<name>A0A1Y1VPS6_9FUNG</name>
<dbReference type="InterPro" id="IPR037185">
    <property type="entry name" value="EmrE-like"/>
</dbReference>
<comment type="caution">
    <text evidence="4">The sequence shown here is derived from an EMBL/GenBank/DDBJ whole genome shotgun (WGS) entry which is preliminary data.</text>
</comment>
<dbReference type="Pfam" id="PF00892">
    <property type="entry name" value="EamA"/>
    <property type="match status" value="1"/>
</dbReference>
<reference evidence="4 5" key="1">
    <citation type="submission" date="2016-08" db="EMBL/GenBank/DDBJ databases">
        <title>A Parts List for Fungal Cellulosomes Revealed by Comparative Genomics.</title>
        <authorList>
            <consortium name="DOE Joint Genome Institute"/>
            <person name="Haitjema C.H."/>
            <person name="Gilmore S.P."/>
            <person name="Henske J.K."/>
            <person name="Solomon K.V."/>
            <person name="De Groot R."/>
            <person name="Kuo A."/>
            <person name="Mondo S.J."/>
            <person name="Salamov A.A."/>
            <person name="Labutti K."/>
            <person name="Zhao Z."/>
            <person name="Chiniquy J."/>
            <person name="Barry K."/>
            <person name="Brewer H.M."/>
            <person name="Purvine S.O."/>
            <person name="Wright A.T."/>
            <person name="Boxma B."/>
            <person name="Van Alen T."/>
            <person name="Hackstein J.H."/>
            <person name="Baker S.E."/>
            <person name="Grigoriev I.V."/>
            <person name="O'Malley M.A."/>
        </authorList>
    </citation>
    <scope>NUCLEOTIDE SEQUENCE [LARGE SCALE GENOMIC DNA]</scope>
    <source>
        <strain evidence="4 5">S4</strain>
    </source>
</reference>
<keyword evidence="5" id="KW-1185">Reference proteome</keyword>
<dbReference type="EMBL" id="MCFG01000662">
    <property type="protein sequence ID" value="ORX63269.1"/>
    <property type="molecule type" value="Genomic_DNA"/>
</dbReference>
<dbReference type="AlphaFoldDB" id="A0A1Y1VPS6"/>
<dbReference type="OrthoDB" id="5854584at2759"/>
<proteinExistence type="predicted"/>
<sequence length="169" mass="18948">MAKTSLISTIFYSALAGTLAALASVCAKLAVDSSTNVFYRFVCSLFVSDESWCTTDNEVYIKGDDSWIRFQTIFRVLRVSSFLCLFLCNALMWAFFTKALNVSSSSIQVTVINTATNFCLTAILGYLIFNEPLSLQWWFGASLIVVGTVLLNTEIQKIEEQNKKEKKKE</sequence>
<dbReference type="InterPro" id="IPR000620">
    <property type="entry name" value="EamA_dom"/>
</dbReference>
<dbReference type="PANTHER" id="PTHR31965">
    <property type="entry name" value="TRANSMEMBRANE PROTEIN 42"/>
    <property type="match status" value="1"/>
</dbReference>
<organism evidence="4 5">
    <name type="scientific">Anaeromyces robustus</name>
    <dbReference type="NCBI Taxonomy" id="1754192"/>
    <lineage>
        <taxon>Eukaryota</taxon>
        <taxon>Fungi</taxon>
        <taxon>Fungi incertae sedis</taxon>
        <taxon>Chytridiomycota</taxon>
        <taxon>Chytridiomycota incertae sedis</taxon>
        <taxon>Neocallimastigomycetes</taxon>
        <taxon>Neocallimastigales</taxon>
        <taxon>Neocallimastigaceae</taxon>
        <taxon>Anaeromyces</taxon>
    </lineage>
</organism>
<evidence type="ECO:0000313" key="5">
    <source>
        <dbReference type="Proteomes" id="UP000193944"/>
    </source>
</evidence>
<feature type="domain" description="EamA" evidence="3">
    <location>
        <begin position="9"/>
        <end position="152"/>
    </location>
</feature>
<protein>
    <recommendedName>
        <fullName evidence="3">EamA domain-containing protein</fullName>
    </recommendedName>
</protein>
<dbReference type="SUPFAM" id="SSF103481">
    <property type="entry name" value="Multidrug resistance efflux transporter EmrE"/>
    <property type="match status" value="1"/>
</dbReference>
<dbReference type="InterPro" id="IPR039632">
    <property type="entry name" value="TMEM42"/>
</dbReference>
<reference evidence="4 5" key="2">
    <citation type="submission" date="2016-08" db="EMBL/GenBank/DDBJ databases">
        <title>Pervasive Adenine N6-methylation of Active Genes in Fungi.</title>
        <authorList>
            <consortium name="DOE Joint Genome Institute"/>
            <person name="Mondo S.J."/>
            <person name="Dannebaum R.O."/>
            <person name="Kuo R.C."/>
            <person name="Labutti K."/>
            <person name="Haridas S."/>
            <person name="Kuo A."/>
            <person name="Salamov A."/>
            <person name="Ahrendt S.R."/>
            <person name="Lipzen A."/>
            <person name="Sullivan W."/>
            <person name="Andreopoulos W.B."/>
            <person name="Clum A."/>
            <person name="Lindquist E."/>
            <person name="Daum C."/>
            <person name="Ramamoorthy G.K."/>
            <person name="Gryganskyi A."/>
            <person name="Culley D."/>
            <person name="Magnuson J.K."/>
            <person name="James T.Y."/>
            <person name="O'Malley M.A."/>
            <person name="Stajich J.E."/>
            <person name="Spatafora J.W."/>
            <person name="Visel A."/>
            <person name="Grigoriev I.V."/>
        </authorList>
    </citation>
    <scope>NUCLEOTIDE SEQUENCE [LARGE SCALE GENOMIC DNA]</scope>
    <source>
        <strain evidence="4 5">S4</strain>
    </source>
</reference>
<dbReference type="GO" id="GO:0016020">
    <property type="term" value="C:membrane"/>
    <property type="evidence" value="ECO:0007669"/>
    <property type="project" value="InterPro"/>
</dbReference>
<keyword evidence="2" id="KW-0732">Signal</keyword>
<keyword evidence="1" id="KW-1133">Transmembrane helix</keyword>
<evidence type="ECO:0000313" key="4">
    <source>
        <dbReference type="EMBL" id="ORX63269.1"/>
    </source>
</evidence>
<keyword evidence="1" id="KW-0472">Membrane</keyword>
<gene>
    <name evidence="4" type="ORF">BCR32DRAFT_298486</name>
</gene>
<feature type="transmembrane region" description="Helical" evidence="1">
    <location>
        <begin position="109"/>
        <end position="129"/>
    </location>
</feature>